<keyword evidence="3" id="KW-1003">Cell membrane</keyword>
<keyword evidence="10" id="KW-1185">Reference proteome</keyword>
<name>A0ABV2GDN4_9BACL</name>
<proteinExistence type="predicted"/>
<feature type="transmembrane region" description="Helical" evidence="8">
    <location>
        <begin position="146"/>
        <end position="164"/>
    </location>
</feature>
<evidence type="ECO:0000256" key="1">
    <source>
        <dbReference type="ARBA" id="ARBA00004651"/>
    </source>
</evidence>
<sequence length="423" mass="44118">MKLARNIIIALAAGVVVGLVLNLFAPGVFGKADVFLFQPLGTIFLNLMKMLVIPVVFISIALGTVGLGDPKKLGRIGIKTIAYFLTTTAIAIVLALSLALIFKPGAAGDFGTHDATYEPAEAPPISDTLLGIIPTNPIQAMAEGNMLQIIFFAALVGFGLAMLGKKTEKVTELLEQGNELVMFLITFVMKFAPYGAFGLIASAIGSQGYDALKAMGLYMAVVLGALLIHSVVTYGGTVAFLAKRNPVWFFKNFIPPQVVAFSTASSAATLPLSMKTAQEKLKVPESISSFVQSLGATINMDGTAIMQGVAVAFIAQAYGIDLTTGQLITVVLTAVLASIGTAAVPGAGLIMLAMVLTSVGLPVEGIALVLGVDRLLDMVRTSVNITGDAACAMMIAQSEGVLGDPQSEEAALPEKSRNLEETY</sequence>
<dbReference type="RefSeq" id="WP_354198419.1">
    <property type="nucleotide sequence ID" value="NZ_JBEPLW010000022.1"/>
</dbReference>
<comment type="subcellular location">
    <subcellularLocation>
        <location evidence="1">Cell membrane</location>
        <topology evidence="1">Multi-pass membrane protein</topology>
    </subcellularLocation>
</comment>
<evidence type="ECO:0000256" key="5">
    <source>
        <dbReference type="ARBA" id="ARBA00022989"/>
    </source>
</evidence>
<feature type="transmembrane region" description="Helical" evidence="8">
    <location>
        <begin position="217"/>
        <end position="241"/>
    </location>
</feature>
<evidence type="ECO:0000256" key="7">
    <source>
        <dbReference type="SAM" id="MobiDB-lite"/>
    </source>
</evidence>
<dbReference type="Pfam" id="PF00375">
    <property type="entry name" value="SDF"/>
    <property type="match status" value="1"/>
</dbReference>
<dbReference type="PRINTS" id="PR00173">
    <property type="entry name" value="EDTRNSPORT"/>
</dbReference>
<feature type="transmembrane region" description="Helical" evidence="8">
    <location>
        <begin position="50"/>
        <end position="68"/>
    </location>
</feature>
<evidence type="ECO:0000313" key="9">
    <source>
        <dbReference type="EMBL" id="MET3576405.1"/>
    </source>
</evidence>
<comment type="caution">
    <text evidence="9">The sequence shown here is derived from an EMBL/GenBank/DDBJ whole genome shotgun (WGS) entry which is preliminary data.</text>
</comment>
<dbReference type="Proteomes" id="UP001549099">
    <property type="component" value="Unassembled WGS sequence"/>
</dbReference>
<reference evidence="9 10" key="1">
    <citation type="submission" date="2024-06" db="EMBL/GenBank/DDBJ databases">
        <title>Genomic Encyclopedia of Type Strains, Phase IV (KMG-IV): sequencing the most valuable type-strain genomes for metagenomic binning, comparative biology and taxonomic classification.</title>
        <authorList>
            <person name="Goeker M."/>
        </authorList>
    </citation>
    <scope>NUCLEOTIDE SEQUENCE [LARGE SCALE GENOMIC DNA]</scope>
    <source>
        <strain evidence="9 10">DSM 26128</strain>
    </source>
</reference>
<gene>
    <name evidence="9" type="ORF">ABID49_002323</name>
</gene>
<evidence type="ECO:0000313" key="10">
    <source>
        <dbReference type="Proteomes" id="UP001549099"/>
    </source>
</evidence>
<dbReference type="InterPro" id="IPR001991">
    <property type="entry name" value="Na-dicarboxylate_symporter"/>
</dbReference>
<feature type="compositionally biased region" description="Basic and acidic residues" evidence="7">
    <location>
        <begin position="412"/>
        <end position="423"/>
    </location>
</feature>
<dbReference type="PANTHER" id="PTHR42865">
    <property type="entry name" value="PROTON/GLUTAMATE-ASPARTATE SYMPORTER"/>
    <property type="match status" value="1"/>
</dbReference>
<feature type="transmembrane region" description="Helical" evidence="8">
    <location>
        <begin position="7"/>
        <end position="30"/>
    </location>
</feature>
<protein>
    <submittedName>
        <fullName evidence="9">Na+/H+-dicarboxylate symporter</fullName>
    </submittedName>
</protein>
<keyword evidence="6 8" id="KW-0472">Membrane</keyword>
<feature type="transmembrane region" description="Helical" evidence="8">
    <location>
        <begin position="180"/>
        <end position="205"/>
    </location>
</feature>
<evidence type="ECO:0000256" key="8">
    <source>
        <dbReference type="SAM" id="Phobius"/>
    </source>
</evidence>
<feature type="transmembrane region" description="Helical" evidence="8">
    <location>
        <begin position="350"/>
        <end position="372"/>
    </location>
</feature>
<evidence type="ECO:0000256" key="3">
    <source>
        <dbReference type="ARBA" id="ARBA00022475"/>
    </source>
</evidence>
<accession>A0ABV2GDN4</accession>
<evidence type="ECO:0000256" key="2">
    <source>
        <dbReference type="ARBA" id="ARBA00022448"/>
    </source>
</evidence>
<evidence type="ECO:0000256" key="6">
    <source>
        <dbReference type="ARBA" id="ARBA00023136"/>
    </source>
</evidence>
<dbReference type="InterPro" id="IPR036458">
    <property type="entry name" value="Na:dicarbo_symporter_sf"/>
</dbReference>
<keyword evidence="5 8" id="KW-1133">Transmembrane helix</keyword>
<keyword evidence="4 8" id="KW-0812">Transmembrane</keyword>
<dbReference type="Gene3D" id="1.10.3860.10">
    <property type="entry name" value="Sodium:dicarboxylate symporter"/>
    <property type="match status" value="1"/>
</dbReference>
<feature type="transmembrane region" description="Helical" evidence="8">
    <location>
        <begin position="80"/>
        <end position="102"/>
    </location>
</feature>
<dbReference type="SUPFAM" id="SSF118215">
    <property type="entry name" value="Proton glutamate symport protein"/>
    <property type="match status" value="1"/>
</dbReference>
<evidence type="ECO:0000256" key="4">
    <source>
        <dbReference type="ARBA" id="ARBA00022692"/>
    </source>
</evidence>
<feature type="region of interest" description="Disordered" evidence="7">
    <location>
        <begin position="402"/>
        <end position="423"/>
    </location>
</feature>
<feature type="transmembrane region" description="Helical" evidence="8">
    <location>
        <begin position="327"/>
        <end position="344"/>
    </location>
</feature>
<dbReference type="EMBL" id="JBEPLW010000022">
    <property type="protein sequence ID" value="MET3576405.1"/>
    <property type="molecule type" value="Genomic_DNA"/>
</dbReference>
<dbReference type="PANTHER" id="PTHR42865:SF7">
    <property type="entry name" value="PROTON_GLUTAMATE-ASPARTATE SYMPORTER"/>
    <property type="match status" value="1"/>
</dbReference>
<organism evidence="9 10">
    <name type="scientific">Bhargavaea ullalensis</name>
    <dbReference type="NCBI Taxonomy" id="1265685"/>
    <lineage>
        <taxon>Bacteria</taxon>
        <taxon>Bacillati</taxon>
        <taxon>Bacillota</taxon>
        <taxon>Bacilli</taxon>
        <taxon>Bacillales</taxon>
        <taxon>Caryophanaceae</taxon>
        <taxon>Bhargavaea</taxon>
    </lineage>
</organism>
<keyword evidence="2" id="KW-0813">Transport</keyword>